<reference evidence="8" key="1">
    <citation type="submission" date="2022-07" db="EMBL/GenBank/DDBJ databases">
        <title>The genome of Lyophyllum shimeji provides insight into the initial evolution of ectomycorrhizal fungal genome.</title>
        <authorList>
            <person name="Kobayashi Y."/>
            <person name="Shibata T."/>
            <person name="Hirakawa H."/>
            <person name="Shigenobu S."/>
            <person name="Nishiyama T."/>
            <person name="Yamada A."/>
            <person name="Hasebe M."/>
            <person name="Kawaguchi M."/>
        </authorList>
    </citation>
    <scope>NUCLEOTIDE SEQUENCE</scope>
    <source>
        <strain evidence="8">AT787</strain>
    </source>
</reference>
<evidence type="ECO:0000256" key="5">
    <source>
        <dbReference type="SAM" id="MobiDB-lite"/>
    </source>
</evidence>
<feature type="transmembrane region" description="Helical" evidence="6">
    <location>
        <begin position="162"/>
        <end position="179"/>
    </location>
</feature>
<feature type="domain" description="EamA" evidence="7">
    <location>
        <begin position="245"/>
        <end position="374"/>
    </location>
</feature>
<dbReference type="Proteomes" id="UP001063166">
    <property type="component" value="Unassembled WGS sequence"/>
</dbReference>
<evidence type="ECO:0000256" key="6">
    <source>
        <dbReference type="SAM" id="Phobius"/>
    </source>
</evidence>
<name>A0A9P3PW74_LYOSH</name>
<feature type="transmembrane region" description="Helical" evidence="6">
    <location>
        <begin position="130"/>
        <end position="150"/>
    </location>
</feature>
<feature type="transmembrane region" description="Helical" evidence="6">
    <location>
        <begin position="335"/>
        <end position="352"/>
    </location>
</feature>
<keyword evidence="2 6" id="KW-0812">Transmembrane</keyword>
<feature type="domain" description="EamA" evidence="7">
    <location>
        <begin position="65"/>
        <end position="202"/>
    </location>
</feature>
<dbReference type="AlphaFoldDB" id="A0A9P3PW74"/>
<dbReference type="OrthoDB" id="306876at2759"/>
<keyword evidence="9" id="KW-1185">Reference proteome</keyword>
<evidence type="ECO:0000313" key="9">
    <source>
        <dbReference type="Proteomes" id="UP001063166"/>
    </source>
</evidence>
<protein>
    <submittedName>
        <fullName evidence="8">EamA-like transporter family protein</fullName>
    </submittedName>
</protein>
<dbReference type="PANTHER" id="PTHR22911:SF6">
    <property type="entry name" value="SOLUTE CARRIER FAMILY 35 MEMBER G1"/>
    <property type="match status" value="1"/>
</dbReference>
<dbReference type="PANTHER" id="PTHR22911">
    <property type="entry name" value="ACYL-MALONYL CONDENSING ENZYME-RELATED"/>
    <property type="match status" value="1"/>
</dbReference>
<sequence>MSSRNAYAAATPDYADFATAQAARALQDAGTSEPPTPEDPIEGEQRLSKWRATYVAAVDLLKANTGLLLVTASEAFFSLMNVAVKKLNSIDPPVSTFELIAVRMIITYVCSMIYMLYAKVPDPWLGPKGVRLLLVFRGFSGFFGLFGIYYSLQYLSLSDATVLTFLAPLCTGIAGAIFLKEKYTKKEALASIFSLIGVVLIARPVFLFGNHNRTEHLSFDAKVAHVGPDDPEKSTPEQRLMAVGVAMIGVLGATGAYISITAVGKRAHPLHAMTSFSSQSIVVAVIAMLIRKTPIVVPTQLEWVALLIMIGIFGFVAQILLTMGLQRETAGRGSIAVYTQIVFATILQRIFFKTTPDILSVMGTLIILTVALYIAMTKQQAKKKSSVRLSGIPEGALEEGLLEGLLASHTEDQGVKTTPEAPCDAQEAQLAQETRPRISDVDTGSETTALPVAEGSEDAKAART</sequence>
<dbReference type="InterPro" id="IPR037185">
    <property type="entry name" value="EmrE-like"/>
</dbReference>
<dbReference type="EMBL" id="BRPK01000012">
    <property type="protein sequence ID" value="GLB42723.1"/>
    <property type="molecule type" value="Genomic_DNA"/>
</dbReference>
<evidence type="ECO:0000313" key="8">
    <source>
        <dbReference type="EMBL" id="GLB42723.1"/>
    </source>
</evidence>
<dbReference type="Pfam" id="PF00892">
    <property type="entry name" value="EamA"/>
    <property type="match status" value="2"/>
</dbReference>
<organism evidence="8 9">
    <name type="scientific">Lyophyllum shimeji</name>
    <name type="common">Hon-shimeji</name>
    <name type="synonym">Tricholoma shimeji</name>
    <dbReference type="NCBI Taxonomy" id="47721"/>
    <lineage>
        <taxon>Eukaryota</taxon>
        <taxon>Fungi</taxon>
        <taxon>Dikarya</taxon>
        <taxon>Basidiomycota</taxon>
        <taxon>Agaricomycotina</taxon>
        <taxon>Agaricomycetes</taxon>
        <taxon>Agaricomycetidae</taxon>
        <taxon>Agaricales</taxon>
        <taxon>Tricholomatineae</taxon>
        <taxon>Lyophyllaceae</taxon>
        <taxon>Lyophyllum</taxon>
    </lineage>
</organism>
<feature type="transmembrane region" description="Helical" evidence="6">
    <location>
        <begin position="188"/>
        <end position="209"/>
    </location>
</feature>
<dbReference type="SUPFAM" id="SSF103481">
    <property type="entry name" value="Multidrug resistance efflux transporter EmrE"/>
    <property type="match status" value="2"/>
</dbReference>
<keyword evidence="4 6" id="KW-0472">Membrane</keyword>
<accession>A0A9P3PW74</accession>
<evidence type="ECO:0000256" key="1">
    <source>
        <dbReference type="ARBA" id="ARBA00004141"/>
    </source>
</evidence>
<keyword evidence="3 6" id="KW-1133">Transmembrane helix</keyword>
<dbReference type="GO" id="GO:0016020">
    <property type="term" value="C:membrane"/>
    <property type="evidence" value="ECO:0007669"/>
    <property type="project" value="UniProtKB-SubCell"/>
</dbReference>
<feature type="transmembrane region" description="Helical" evidence="6">
    <location>
        <begin position="240"/>
        <end position="260"/>
    </location>
</feature>
<feature type="transmembrane region" description="Helical" evidence="6">
    <location>
        <begin position="54"/>
        <end position="80"/>
    </location>
</feature>
<gene>
    <name evidence="8" type="ORF">LshimejAT787_1201720</name>
</gene>
<feature type="transmembrane region" description="Helical" evidence="6">
    <location>
        <begin position="272"/>
        <end position="291"/>
    </location>
</feature>
<evidence type="ECO:0000256" key="2">
    <source>
        <dbReference type="ARBA" id="ARBA00022692"/>
    </source>
</evidence>
<evidence type="ECO:0000259" key="7">
    <source>
        <dbReference type="Pfam" id="PF00892"/>
    </source>
</evidence>
<evidence type="ECO:0000256" key="3">
    <source>
        <dbReference type="ARBA" id="ARBA00022989"/>
    </source>
</evidence>
<comment type="subcellular location">
    <subcellularLocation>
        <location evidence="1">Membrane</location>
        <topology evidence="1">Multi-pass membrane protein</topology>
    </subcellularLocation>
</comment>
<dbReference type="InterPro" id="IPR000620">
    <property type="entry name" value="EamA_dom"/>
</dbReference>
<feature type="transmembrane region" description="Helical" evidence="6">
    <location>
        <begin position="358"/>
        <end position="376"/>
    </location>
</feature>
<feature type="transmembrane region" description="Helical" evidence="6">
    <location>
        <begin position="303"/>
        <end position="323"/>
    </location>
</feature>
<feature type="region of interest" description="Disordered" evidence="5">
    <location>
        <begin position="412"/>
        <end position="464"/>
    </location>
</feature>
<proteinExistence type="predicted"/>
<comment type="caution">
    <text evidence="8">The sequence shown here is derived from an EMBL/GenBank/DDBJ whole genome shotgun (WGS) entry which is preliminary data.</text>
</comment>
<feature type="transmembrane region" description="Helical" evidence="6">
    <location>
        <begin position="100"/>
        <end position="118"/>
    </location>
</feature>
<evidence type="ECO:0000256" key="4">
    <source>
        <dbReference type="ARBA" id="ARBA00023136"/>
    </source>
</evidence>